<reference evidence="3 4" key="1">
    <citation type="submission" date="2018-07" db="EMBL/GenBank/DDBJ databases">
        <title>Genomic Encyclopedia of Type Strains, Phase IV (KMG-IV): sequencing the most valuable type-strain genomes for metagenomic binning, comparative biology and taxonomic classification.</title>
        <authorList>
            <person name="Goeker M."/>
        </authorList>
    </citation>
    <scope>NUCLEOTIDE SEQUENCE [LARGE SCALE GENOMIC DNA]</scope>
    <source>
        <strain evidence="3 4">DSM 27696</strain>
    </source>
</reference>
<evidence type="ECO:0000256" key="1">
    <source>
        <dbReference type="SAM" id="MobiDB-lite"/>
    </source>
</evidence>
<evidence type="ECO:0000313" key="3">
    <source>
        <dbReference type="EMBL" id="RCW67075.1"/>
    </source>
</evidence>
<evidence type="ECO:0000256" key="2">
    <source>
        <dbReference type="SAM" id="Phobius"/>
    </source>
</evidence>
<feature type="transmembrane region" description="Helical" evidence="2">
    <location>
        <begin position="14"/>
        <end position="34"/>
    </location>
</feature>
<feature type="region of interest" description="Disordered" evidence="1">
    <location>
        <begin position="49"/>
        <end position="88"/>
    </location>
</feature>
<dbReference type="Pfam" id="PF19754">
    <property type="entry name" value="DUF6241"/>
    <property type="match status" value="1"/>
</dbReference>
<dbReference type="Proteomes" id="UP000252585">
    <property type="component" value="Unassembled WGS sequence"/>
</dbReference>
<feature type="compositionally biased region" description="Basic and acidic residues" evidence="1">
    <location>
        <begin position="65"/>
        <end position="83"/>
    </location>
</feature>
<keyword evidence="2" id="KW-0472">Membrane</keyword>
<protein>
    <submittedName>
        <fullName evidence="3">Uncharacterized protein</fullName>
    </submittedName>
</protein>
<organism evidence="3 4">
    <name type="scientific">Saliterribacillus persicus</name>
    <dbReference type="NCBI Taxonomy" id="930114"/>
    <lineage>
        <taxon>Bacteria</taxon>
        <taxon>Bacillati</taxon>
        <taxon>Bacillota</taxon>
        <taxon>Bacilli</taxon>
        <taxon>Bacillales</taxon>
        <taxon>Bacillaceae</taxon>
        <taxon>Saliterribacillus</taxon>
    </lineage>
</organism>
<keyword evidence="2" id="KW-1133">Transmembrane helix</keyword>
<sequence>MVLCGGIYLKNKGVLAAIIIVATLLVIFGMFKLWNVGIEYRNNASMNDVPLERGDAEESDEEKETEEKENNKEETEAEVKEDTASSEEVTELEKALANISESELTTGLDKGSTEYQVITVMHKMTHQKIIAEKKWGNIPMHEKTIEEVASIVENSDFDRKSDLLTILEYWKANDFSHAKADHNYFWKIQNGTVGKATGLLPVEEEIEFIENNF</sequence>
<name>A0A368XGW6_9BACI</name>
<gene>
    <name evidence="3" type="ORF">DFR57_108176</name>
</gene>
<keyword evidence="2" id="KW-0812">Transmembrane</keyword>
<evidence type="ECO:0000313" key="4">
    <source>
        <dbReference type="Proteomes" id="UP000252585"/>
    </source>
</evidence>
<dbReference type="InterPro" id="IPR046208">
    <property type="entry name" value="DUF6241"/>
</dbReference>
<dbReference type="EMBL" id="QPJJ01000008">
    <property type="protein sequence ID" value="RCW67075.1"/>
    <property type="molecule type" value="Genomic_DNA"/>
</dbReference>
<keyword evidence="4" id="KW-1185">Reference proteome</keyword>
<dbReference type="AlphaFoldDB" id="A0A368XGW6"/>
<comment type="caution">
    <text evidence="3">The sequence shown here is derived from an EMBL/GenBank/DDBJ whole genome shotgun (WGS) entry which is preliminary data.</text>
</comment>
<proteinExistence type="predicted"/>
<accession>A0A368XGW6</accession>